<sequence length="296" mass="32388">MAYVALSEAEKTYILHGVEDDFRCDGRSRRDYRPMDLETGLVSNASGSARLRLANTDILVGVKTEIDVPNPLTPEFGKLEFFVDCSANATPEFEGRGGSDLAQELILSLKNAYESPLAFNYRTLCLIPGQQCWKLYIDILILECGGNLHDAVSLAAKAALFNTKLPRVTATMLDAGITDLIISDNPYDCTRIGIETVPLLVTVCKIGDYVLVDPSAEEEVCSTVSMVVSVSMRNGQAFLSGTHLTGGGAMHRDTMRNCLELGLAIGEHLDRLLTKMLNLEQERVGLKRPQIVGFLK</sequence>
<organism evidence="9 10">
    <name type="scientific">Drosophila mauritiana</name>
    <name type="common">Fruit fly</name>
    <dbReference type="NCBI Taxonomy" id="7226"/>
    <lineage>
        <taxon>Eukaryota</taxon>
        <taxon>Metazoa</taxon>
        <taxon>Ecdysozoa</taxon>
        <taxon>Arthropoda</taxon>
        <taxon>Hexapoda</taxon>
        <taxon>Insecta</taxon>
        <taxon>Pterygota</taxon>
        <taxon>Neoptera</taxon>
        <taxon>Endopterygota</taxon>
        <taxon>Diptera</taxon>
        <taxon>Brachycera</taxon>
        <taxon>Muscomorpha</taxon>
        <taxon>Ephydroidea</taxon>
        <taxon>Drosophilidae</taxon>
        <taxon>Drosophila</taxon>
        <taxon>Sophophora</taxon>
    </lineage>
</organism>
<keyword evidence="10" id="KW-0540">Nuclease</keyword>
<protein>
    <recommendedName>
        <fullName evidence="6">Ribosomal RNA-processing protein 42</fullName>
    </recommendedName>
</protein>
<dbReference type="CTD" id="36766"/>
<dbReference type="GO" id="GO:0005730">
    <property type="term" value="C:nucleolus"/>
    <property type="evidence" value="ECO:0007669"/>
    <property type="project" value="UniProtKB-SubCell"/>
</dbReference>
<evidence type="ECO:0000313" key="9">
    <source>
        <dbReference type="Proteomes" id="UP000515162"/>
    </source>
</evidence>
<dbReference type="GO" id="GO:0000177">
    <property type="term" value="C:cytoplasmic exosome (RNase complex)"/>
    <property type="evidence" value="ECO:0007669"/>
    <property type="project" value="TreeGrafter"/>
</dbReference>
<keyword evidence="9" id="KW-1185">Reference proteome</keyword>
<dbReference type="InterPro" id="IPR036345">
    <property type="entry name" value="ExoRNase_PH_dom2_sf"/>
</dbReference>
<dbReference type="GO" id="GO:0034473">
    <property type="term" value="P:U1 snRNA 3'-end processing"/>
    <property type="evidence" value="ECO:0007669"/>
    <property type="project" value="TreeGrafter"/>
</dbReference>
<proteinExistence type="inferred from homology"/>
<dbReference type="Pfam" id="PF01138">
    <property type="entry name" value="RNase_PH"/>
    <property type="match status" value="1"/>
</dbReference>
<dbReference type="InterPro" id="IPR050590">
    <property type="entry name" value="Exosome_comp_Rrp42_subfam"/>
</dbReference>
<dbReference type="GO" id="GO:0071038">
    <property type="term" value="P:TRAMP-dependent tRNA surveillance pathway"/>
    <property type="evidence" value="ECO:0007669"/>
    <property type="project" value="TreeGrafter"/>
</dbReference>
<evidence type="ECO:0000256" key="5">
    <source>
        <dbReference type="ARBA" id="ARBA00022835"/>
    </source>
</evidence>
<evidence type="ECO:0000256" key="2">
    <source>
        <dbReference type="ARBA" id="ARBA00004604"/>
    </source>
</evidence>
<dbReference type="InterPro" id="IPR015847">
    <property type="entry name" value="ExoRNase_PH_dom2"/>
</dbReference>
<accession>A0A6P8JHN1</accession>
<dbReference type="InterPro" id="IPR020568">
    <property type="entry name" value="Ribosomal_Su5_D2-typ_SF"/>
</dbReference>
<dbReference type="Proteomes" id="UP000515162">
    <property type="component" value="Chromosome 2R"/>
</dbReference>
<dbReference type="SUPFAM" id="SSF55666">
    <property type="entry name" value="Ribonuclease PH domain 2-like"/>
    <property type="match status" value="1"/>
</dbReference>
<reference evidence="10" key="1">
    <citation type="submission" date="2025-08" db="UniProtKB">
        <authorList>
            <consortium name="RefSeq"/>
        </authorList>
    </citation>
    <scope>IDENTIFICATION</scope>
    <source>
        <strain evidence="10">Mau12</strain>
        <tissue evidence="10">Whole Body</tissue>
    </source>
</reference>
<dbReference type="FunFam" id="3.30.230.70:FF:000066">
    <property type="entry name" value="GD11151"/>
    <property type="match status" value="1"/>
</dbReference>
<dbReference type="RefSeq" id="XP_033155210.1">
    <property type="nucleotide sequence ID" value="XM_033299319.1"/>
</dbReference>
<evidence type="ECO:0000313" key="10">
    <source>
        <dbReference type="RefSeq" id="XP_033155210.1"/>
    </source>
</evidence>
<evidence type="ECO:0000256" key="4">
    <source>
        <dbReference type="ARBA" id="ARBA00022490"/>
    </source>
</evidence>
<evidence type="ECO:0000259" key="8">
    <source>
        <dbReference type="Pfam" id="PF03725"/>
    </source>
</evidence>
<dbReference type="AlphaFoldDB" id="A0A6P8JHN1"/>
<name>A0A6P8JHN1_DROMA</name>
<dbReference type="GO" id="GO:0004527">
    <property type="term" value="F:exonuclease activity"/>
    <property type="evidence" value="ECO:0007669"/>
    <property type="project" value="UniProtKB-KW"/>
</dbReference>
<dbReference type="GO" id="GO:0034475">
    <property type="term" value="P:U4 snRNA 3'-end processing"/>
    <property type="evidence" value="ECO:0007669"/>
    <property type="project" value="TreeGrafter"/>
</dbReference>
<dbReference type="GO" id="GO:0071035">
    <property type="term" value="P:nuclear polyadenylation-dependent rRNA catabolic process"/>
    <property type="evidence" value="ECO:0007669"/>
    <property type="project" value="TreeGrafter"/>
</dbReference>
<evidence type="ECO:0000256" key="1">
    <source>
        <dbReference type="ARBA" id="ARBA00004496"/>
    </source>
</evidence>
<dbReference type="GO" id="GO:0000467">
    <property type="term" value="P:exonucleolytic trimming to generate mature 3'-end of 5.8S rRNA from tricistronic rRNA transcript (SSU-rRNA, 5.8S rRNA, LSU-rRNA)"/>
    <property type="evidence" value="ECO:0007669"/>
    <property type="project" value="TreeGrafter"/>
</dbReference>
<comment type="similarity">
    <text evidence="3">Belongs to the RNase PH family.</text>
</comment>
<dbReference type="GeneID" id="117137737"/>
<dbReference type="Gene3D" id="3.30.230.70">
    <property type="entry name" value="GHMP Kinase, N-terminal domain"/>
    <property type="match status" value="1"/>
</dbReference>
<keyword evidence="4" id="KW-0963">Cytoplasm</keyword>
<dbReference type="GO" id="GO:0071028">
    <property type="term" value="P:nuclear mRNA surveillance"/>
    <property type="evidence" value="ECO:0007669"/>
    <property type="project" value="TreeGrafter"/>
</dbReference>
<dbReference type="GO" id="GO:0035925">
    <property type="term" value="F:mRNA 3'-UTR AU-rich region binding"/>
    <property type="evidence" value="ECO:0007669"/>
    <property type="project" value="TreeGrafter"/>
</dbReference>
<keyword evidence="10" id="KW-0269">Exonuclease</keyword>
<gene>
    <name evidence="10" type="primary">LOC117137737</name>
</gene>
<dbReference type="CDD" id="cd11367">
    <property type="entry name" value="RNase_PH_RRP42"/>
    <property type="match status" value="1"/>
</dbReference>
<dbReference type="PANTHER" id="PTHR11097">
    <property type="entry name" value="EXOSOME COMPLEX EXONUCLEASE RIBOSOMAL RNA PROCESSING PROTEIN"/>
    <property type="match status" value="1"/>
</dbReference>
<comment type="subcellular location">
    <subcellularLocation>
        <location evidence="1">Cytoplasm</location>
    </subcellularLocation>
    <subcellularLocation>
        <location evidence="2">Nucleus</location>
        <location evidence="2">Nucleolus</location>
    </subcellularLocation>
</comment>
<evidence type="ECO:0000259" key="7">
    <source>
        <dbReference type="Pfam" id="PF01138"/>
    </source>
</evidence>
<dbReference type="InterPro" id="IPR001247">
    <property type="entry name" value="ExoRNase_PH_dom1"/>
</dbReference>
<evidence type="ECO:0000256" key="6">
    <source>
        <dbReference type="ARBA" id="ARBA00042523"/>
    </source>
</evidence>
<feature type="domain" description="Exoribonuclease phosphorolytic" evidence="8">
    <location>
        <begin position="197"/>
        <end position="264"/>
    </location>
</feature>
<dbReference type="InterPro" id="IPR027408">
    <property type="entry name" value="PNPase/RNase_PH_dom_sf"/>
</dbReference>
<dbReference type="Pfam" id="PF03725">
    <property type="entry name" value="RNase_PH_C"/>
    <property type="match status" value="1"/>
</dbReference>
<dbReference type="PANTHER" id="PTHR11097:SF8">
    <property type="entry name" value="EXOSOME COMPLEX COMPONENT RRP42"/>
    <property type="match status" value="1"/>
</dbReference>
<dbReference type="SUPFAM" id="SSF54211">
    <property type="entry name" value="Ribosomal protein S5 domain 2-like"/>
    <property type="match status" value="1"/>
</dbReference>
<keyword evidence="10" id="KW-0378">Hydrolase</keyword>
<dbReference type="GO" id="GO:0016075">
    <property type="term" value="P:rRNA catabolic process"/>
    <property type="evidence" value="ECO:0007669"/>
    <property type="project" value="TreeGrafter"/>
</dbReference>
<dbReference type="GO" id="GO:0000176">
    <property type="term" value="C:nuclear exosome (RNase complex)"/>
    <property type="evidence" value="ECO:0007669"/>
    <property type="project" value="TreeGrafter"/>
</dbReference>
<feature type="domain" description="Exoribonuclease phosphorolytic" evidence="7">
    <location>
        <begin position="32"/>
        <end position="166"/>
    </location>
</feature>
<evidence type="ECO:0000256" key="3">
    <source>
        <dbReference type="ARBA" id="ARBA00006678"/>
    </source>
</evidence>
<keyword evidence="5" id="KW-0271">Exosome</keyword>
<dbReference type="GO" id="GO:0034476">
    <property type="term" value="P:U5 snRNA 3'-end processing"/>
    <property type="evidence" value="ECO:0007669"/>
    <property type="project" value="TreeGrafter"/>
</dbReference>